<dbReference type="GO" id="GO:0003677">
    <property type="term" value="F:DNA binding"/>
    <property type="evidence" value="ECO:0007669"/>
    <property type="project" value="UniProtKB-KW"/>
</dbReference>
<feature type="compositionally biased region" description="Basic residues" evidence="7">
    <location>
        <begin position="1037"/>
        <end position="1046"/>
    </location>
</feature>
<dbReference type="InterPro" id="IPR036093">
    <property type="entry name" value="NAC_dom_sf"/>
</dbReference>
<dbReference type="InterPro" id="IPR035920">
    <property type="entry name" value="YhbY-like_sf"/>
</dbReference>
<gene>
    <name evidence="10" type="ORF">G4B88_027088</name>
</gene>
<organism evidence="10 11">
    <name type="scientific">Cannabis sativa</name>
    <name type="common">Hemp</name>
    <name type="synonym">Marijuana</name>
    <dbReference type="NCBI Taxonomy" id="3483"/>
    <lineage>
        <taxon>Eukaryota</taxon>
        <taxon>Viridiplantae</taxon>
        <taxon>Streptophyta</taxon>
        <taxon>Embryophyta</taxon>
        <taxon>Tracheophyta</taxon>
        <taxon>Spermatophyta</taxon>
        <taxon>Magnoliopsida</taxon>
        <taxon>eudicotyledons</taxon>
        <taxon>Gunneridae</taxon>
        <taxon>Pentapetalae</taxon>
        <taxon>rosids</taxon>
        <taxon>fabids</taxon>
        <taxon>Rosales</taxon>
        <taxon>Cannabaceae</taxon>
        <taxon>Cannabis</taxon>
    </lineage>
</organism>
<evidence type="ECO:0000259" key="9">
    <source>
        <dbReference type="PROSITE" id="PS51295"/>
    </source>
</evidence>
<evidence type="ECO:0000256" key="7">
    <source>
        <dbReference type="SAM" id="MobiDB-lite"/>
    </source>
</evidence>
<feature type="compositionally biased region" description="Basic and acidic residues" evidence="7">
    <location>
        <begin position="468"/>
        <end position="481"/>
    </location>
</feature>
<evidence type="ECO:0000256" key="3">
    <source>
        <dbReference type="ARBA" id="ARBA00023125"/>
    </source>
</evidence>
<keyword evidence="5" id="KW-0539">Nucleus</keyword>
<dbReference type="PANTHER" id="PTHR31426:SF4">
    <property type="entry name" value="CRM-DOMAIN CONTAINING FACTOR CFM9, MITOCHONDRIAL"/>
    <property type="match status" value="1"/>
</dbReference>
<dbReference type="Gene3D" id="3.30.110.60">
    <property type="entry name" value="YhbY-like"/>
    <property type="match status" value="1"/>
</dbReference>
<dbReference type="InterPro" id="IPR003441">
    <property type="entry name" value="NAC-dom"/>
</dbReference>
<evidence type="ECO:0000259" key="8">
    <source>
        <dbReference type="PROSITE" id="PS51005"/>
    </source>
</evidence>
<evidence type="ECO:0000256" key="1">
    <source>
        <dbReference type="ARBA" id="ARBA00022884"/>
    </source>
</evidence>
<dbReference type="Gene3D" id="2.170.150.80">
    <property type="entry name" value="NAC domain"/>
    <property type="match status" value="1"/>
</dbReference>
<comment type="caution">
    <text evidence="10">The sequence shown here is derived from an EMBL/GenBank/DDBJ whole genome shotgun (WGS) entry which is preliminary data.</text>
</comment>
<dbReference type="FunFam" id="2.170.150.80:FF:000009">
    <property type="entry name" value="NAC domain-containing protein 8"/>
    <property type="match status" value="1"/>
</dbReference>
<feature type="domain" description="NAC" evidence="8">
    <location>
        <begin position="49"/>
        <end position="209"/>
    </location>
</feature>
<feature type="compositionally biased region" description="Polar residues" evidence="7">
    <location>
        <begin position="909"/>
        <end position="920"/>
    </location>
</feature>
<dbReference type="AlphaFoldDB" id="A0A7J6HRH1"/>
<keyword evidence="11" id="KW-1185">Reference proteome</keyword>
<dbReference type="Pfam" id="PF02365">
    <property type="entry name" value="NAM"/>
    <property type="match status" value="1"/>
</dbReference>
<dbReference type="GO" id="GO:0006355">
    <property type="term" value="P:regulation of DNA-templated transcription"/>
    <property type="evidence" value="ECO:0007669"/>
    <property type="project" value="InterPro"/>
</dbReference>
<sequence>MNSRGIAKKVKSASRSSAYQIKDCGANRECPNCHYDIDNSDVSSEWPGLPAGVKFEPSDEDLIYHLSGKCGVGNIIPHVFIDEFIPTLEGEGIYCDHPENLPGAKKDGRSIHFFHKICNAYSTGQRKRRKVQCQQGSTAEHVRWHKTGKTKPVIENGVQKGWKKIMVLYKSTKKGSKPDRTNWTMHQYHLGTGEEENEGDYVVSKIFYKQSENSDNITLIEESDMKAAAAHEASPKTPNSNPPIPPRHDMADTTTPLQSSAKEEGDHIEMSPLIPQTDGQGENNMEEFPWLAGESQAAETYDLLNIDDSLLCKETFDCIPNTNTNLTGKNIPPCGISDLENLDFDSPPDFQLSDLQFCSQESSVLDCVLLNGETTNSLPIPFRLTISMLAARNLHRHTFKNLCPLLHSASSKSDLLCREVAPKLVSSNFVQPSKAREDGLFSSPCTMLDPFHTWCRSMSTPRGRSMRSKVEQRMKKESGKTLREVRRAKKIQKKLMTESERHVYNLKRAKRKVALLLQKLKKYELPDLPPPRHDPELFTPEQLQAFKKIGFKNKNYVPVGVRGVFGGVVQNMHLHWKFHETVQVCCDNFPKERIKEMATMLARLSGGIVINIHNVKTIIMFRGRNYRQPKNLIPINTLTKRKALFKARFEQALESQKLNIKKIEQQLRRSGINPEDPVATASIQRVASSFFNAIDKKEGTPYVFQEDKLSLEDSNNFESSEPSDEKEQEELDKFIAEIEDAAEREWAAEEAAEKEDFGRLKYWNREEFGGRFRRAETFRGDSSYDENRGDRNWKDTRDKHRTSESDDEDDDASDADNKWRSRNSRGASPTPVDSDIDESDESEESFKPHRGDGRRQERISRPRNNEGYKRNAPMNFRKSMPEEDSDEENVLSDLETAMQQSDADEKHGSSTARATNYNYRSDSDEEENSYNRKEEKGRRLTYRRSSDDSDECNRLEAPRVVKDTRRMTYESSGDDSDECNRLEAPKVAKGRRRMNYESSDDDSDECNRLETPKVVKGRGITYESSADESDENGSRFKVPRAVKGRQNRAGSTGNNEDPLTSTAAASSHSEIAWLEEDDTEALGGGKLDYWSSGDEEEYQVKSDYKEKTDTRKSKSAKEMDETWDSD</sequence>
<feature type="region of interest" description="Disordered" evidence="7">
    <location>
        <begin position="774"/>
        <end position="1126"/>
    </location>
</feature>
<keyword evidence="4" id="KW-0804">Transcription</keyword>
<evidence type="ECO:0000256" key="6">
    <source>
        <dbReference type="PROSITE-ProRule" id="PRU00626"/>
    </source>
</evidence>
<evidence type="ECO:0000313" key="11">
    <source>
        <dbReference type="Proteomes" id="UP000583929"/>
    </source>
</evidence>
<dbReference type="Proteomes" id="UP000583929">
    <property type="component" value="Unassembled WGS sequence"/>
</dbReference>
<dbReference type="SUPFAM" id="SSF75471">
    <property type="entry name" value="YhbY-like"/>
    <property type="match status" value="1"/>
</dbReference>
<dbReference type="PANTHER" id="PTHR31426">
    <property type="entry name" value="GROUP II INTRON SPLICING FACTOR CRS1-LIKE"/>
    <property type="match status" value="1"/>
</dbReference>
<feature type="compositionally biased region" description="Acidic residues" evidence="7">
    <location>
        <begin position="805"/>
        <end position="814"/>
    </location>
</feature>
<dbReference type="InterPro" id="IPR040286">
    <property type="entry name" value="At3g25440-like"/>
</dbReference>
<evidence type="ECO:0008006" key="12">
    <source>
        <dbReference type="Google" id="ProtNLM"/>
    </source>
</evidence>
<feature type="region of interest" description="Disordered" evidence="7">
    <location>
        <begin position="228"/>
        <end position="254"/>
    </location>
</feature>
<dbReference type="InterPro" id="IPR001890">
    <property type="entry name" value="RNA-binding_CRM"/>
</dbReference>
<feature type="compositionally biased region" description="Acidic residues" evidence="7">
    <location>
        <begin position="834"/>
        <end position="843"/>
    </location>
</feature>
<protein>
    <recommendedName>
        <fullName evidence="12">NAC domain-containing protein</fullName>
    </recommendedName>
</protein>
<evidence type="ECO:0000313" key="10">
    <source>
        <dbReference type="EMBL" id="KAF4397348.1"/>
    </source>
</evidence>
<feature type="region of interest" description="Disordered" evidence="7">
    <location>
        <begin position="459"/>
        <end position="481"/>
    </location>
</feature>
<dbReference type="GO" id="GO:0003723">
    <property type="term" value="F:RNA binding"/>
    <property type="evidence" value="ECO:0007669"/>
    <property type="project" value="UniProtKB-UniRule"/>
</dbReference>
<feature type="compositionally biased region" description="Basic and acidic residues" evidence="7">
    <location>
        <begin position="1098"/>
        <end position="1120"/>
    </location>
</feature>
<feature type="compositionally biased region" description="Basic and acidic residues" evidence="7">
    <location>
        <begin position="785"/>
        <end position="804"/>
    </location>
</feature>
<feature type="compositionally biased region" description="Basic and acidic residues" evidence="7">
    <location>
        <begin position="929"/>
        <end position="968"/>
    </location>
</feature>
<feature type="domain" description="CRM" evidence="9">
    <location>
        <begin position="536"/>
        <end position="633"/>
    </location>
</feature>
<dbReference type="SUPFAM" id="SSF101941">
    <property type="entry name" value="NAC domain"/>
    <property type="match status" value="1"/>
</dbReference>
<dbReference type="EMBL" id="JAATIQ010000033">
    <property type="protein sequence ID" value="KAF4397348.1"/>
    <property type="molecule type" value="Genomic_DNA"/>
</dbReference>
<reference evidence="10 11" key="1">
    <citation type="journal article" date="2020" name="bioRxiv">
        <title>Sequence and annotation of 42 cannabis genomes reveals extensive copy number variation in cannabinoid synthesis and pathogen resistance genes.</title>
        <authorList>
            <person name="Mckernan K.J."/>
            <person name="Helbert Y."/>
            <person name="Kane L.T."/>
            <person name="Ebling H."/>
            <person name="Zhang L."/>
            <person name="Liu B."/>
            <person name="Eaton Z."/>
            <person name="Mclaughlin S."/>
            <person name="Kingan S."/>
            <person name="Baybayan P."/>
            <person name="Concepcion G."/>
            <person name="Jordan M."/>
            <person name="Riva A."/>
            <person name="Barbazuk W."/>
            <person name="Harkins T."/>
        </authorList>
    </citation>
    <scope>NUCLEOTIDE SEQUENCE [LARGE SCALE GENOMIC DNA]</scope>
    <source>
        <strain evidence="11">cv. Jamaican Lion 4</strain>
        <tissue evidence="10">Leaf</tissue>
    </source>
</reference>
<evidence type="ECO:0000256" key="5">
    <source>
        <dbReference type="ARBA" id="ARBA00023242"/>
    </source>
</evidence>
<dbReference type="PROSITE" id="PS51005">
    <property type="entry name" value="NAC"/>
    <property type="match status" value="1"/>
</dbReference>
<keyword evidence="3" id="KW-0238">DNA-binding</keyword>
<dbReference type="PROSITE" id="PS51295">
    <property type="entry name" value="CRM"/>
    <property type="match status" value="1"/>
</dbReference>
<accession>A0A7J6HRH1</accession>
<evidence type="ECO:0000256" key="2">
    <source>
        <dbReference type="ARBA" id="ARBA00023015"/>
    </source>
</evidence>
<dbReference type="SMART" id="SM01103">
    <property type="entry name" value="CRS1_YhbY"/>
    <property type="match status" value="1"/>
</dbReference>
<evidence type="ECO:0000256" key="4">
    <source>
        <dbReference type="ARBA" id="ARBA00023163"/>
    </source>
</evidence>
<keyword evidence="2" id="KW-0805">Transcription regulation</keyword>
<name>A0A7J6HRH1_CANSA</name>
<feature type="compositionally biased region" description="Basic and acidic residues" evidence="7">
    <location>
        <begin position="844"/>
        <end position="869"/>
    </location>
</feature>
<keyword evidence="1 6" id="KW-0694">RNA-binding</keyword>
<feature type="compositionally biased region" description="Polar residues" evidence="7">
    <location>
        <begin position="1048"/>
        <end position="1069"/>
    </location>
</feature>
<proteinExistence type="predicted"/>
<dbReference type="Pfam" id="PF01985">
    <property type="entry name" value="CRS1_YhbY"/>
    <property type="match status" value="1"/>
</dbReference>